<dbReference type="Gene3D" id="3.40.50.10490">
    <property type="entry name" value="Glucose-6-phosphate isomerase like protein, domain 1"/>
    <property type="match status" value="2"/>
</dbReference>
<name>A0A956NCE1_UNCEI</name>
<keyword evidence="2" id="KW-0413">Isomerase</keyword>
<accession>A0A956NCE1</accession>
<dbReference type="InterPro" id="IPR046348">
    <property type="entry name" value="SIS_dom_sf"/>
</dbReference>
<dbReference type="GO" id="GO:0005975">
    <property type="term" value="P:carbohydrate metabolic process"/>
    <property type="evidence" value="ECO:0007669"/>
    <property type="project" value="InterPro"/>
</dbReference>
<evidence type="ECO:0000256" key="1">
    <source>
        <dbReference type="ARBA" id="ARBA00010523"/>
    </source>
</evidence>
<sequence>MSLERMRDWVFELPDQIRIGLERAEARGWPASIREAIPGGSAAVFVGGMGGSAVSARLSRALLIDALSGPVEIGSDPHLPGWVEADSSVGLISYSGETWEVLALWEQLRERGALPWVVSCGGELAERARSAGAPYVLVPQGYAPRAAFGWLLSSVALALAASDGTDAWRGVASELATAADALAAERELWRADEVGRPGRDPNTLAAALAGRRVLVLVSRESDLALAYRWKNQFEENAKQVTQVVAFPEAAHNEIEGWARLGGGEVVYLETPPRTSEPDRVARGRDAALEAVLAVAGAAGLGVHRVPAAEGARTTGFLSQVFLADFVSIRMAELRGIDPEPVDVLGSIKDAVRRHLDPGA</sequence>
<reference evidence="4" key="2">
    <citation type="journal article" date="2021" name="Microbiome">
        <title>Successional dynamics and alternative stable states in a saline activated sludge microbial community over 9 years.</title>
        <authorList>
            <person name="Wang Y."/>
            <person name="Ye J."/>
            <person name="Ju F."/>
            <person name="Liu L."/>
            <person name="Boyd J.A."/>
            <person name="Deng Y."/>
            <person name="Parks D.H."/>
            <person name="Jiang X."/>
            <person name="Yin X."/>
            <person name="Woodcroft B.J."/>
            <person name="Tyson G.W."/>
            <person name="Hugenholtz P."/>
            <person name="Polz M.F."/>
            <person name="Zhang T."/>
        </authorList>
    </citation>
    <scope>NUCLEOTIDE SEQUENCE</scope>
    <source>
        <strain evidence="4">HKST-UBA02</strain>
    </source>
</reference>
<evidence type="ECO:0000259" key="3">
    <source>
        <dbReference type="PROSITE" id="PS51464"/>
    </source>
</evidence>
<comment type="caution">
    <text evidence="4">The sequence shown here is derived from an EMBL/GenBank/DDBJ whole genome shotgun (WGS) entry which is preliminary data.</text>
</comment>
<evidence type="ECO:0000313" key="4">
    <source>
        <dbReference type="EMBL" id="MCA9755025.1"/>
    </source>
</evidence>
<dbReference type="Pfam" id="PF10432">
    <property type="entry name" value="bact-PGI_C"/>
    <property type="match status" value="1"/>
</dbReference>
<dbReference type="GO" id="GO:0097367">
    <property type="term" value="F:carbohydrate derivative binding"/>
    <property type="evidence" value="ECO:0007669"/>
    <property type="project" value="InterPro"/>
</dbReference>
<reference evidence="4" key="1">
    <citation type="submission" date="2020-04" db="EMBL/GenBank/DDBJ databases">
        <authorList>
            <person name="Zhang T."/>
        </authorList>
    </citation>
    <scope>NUCLEOTIDE SEQUENCE</scope>
    <source>
        <strain evidence="4">HKST-UBA02</strain>
    </source>
</reference>
<protein>
    <recommendedName>
        <fullName evidence="3">SIS domain-containing protein</fullName>
    </recommendedName>
</protein>
<dbReference type="SUPFAM" id="SSF53697">
    <property type="entry name" value="SIS domain"/>
    <property type="match status" value="1"/>
</dbReference>
<comment type="similarity">
    <text evidence="1">Belongs to the PGI/PMI family.</text>
</comment>
<dbReference type="Proteomes" id="UP000739538">
    <property type="component" value="Unassembled WGS sequence"/>
</dbReference>
<dbReference type="EMBL" id="JAGQHS010000014">
    <property type="protein sequence ID" value="MCA9755025.1"/>
    <property type="molecule type" value="Genomic_DNA"/>
</dbReference>
<dbReference type="GO" id="GO:1901135">
    <property type="term" value="P:carbohydrate derivative metabolic process"/>
    <property type="evidence" value="ECO:0007669"/>
    <property type="project" value="InterPro"/>
</dbReference>
<feature type="domain" description="SIS" evidence="3">
    <location>
        <begin position="33"/>
        <end position="165"/>
    </location>
</feature>
<dbReference type="InterPro" id="IPR001347">
    <property type="entry name" value="SIS_dom"/>
</dbReference>
<evidence type="ECO:0000256" key="2">
    <source>
        <dbReference type="ARBA" id="ARBA00023235"/>
    </source>
</evidence>
<organism evidence="4 5">
    <name type="scientific">Eiseniibacteriota bacterium</name>
    <dbReference type="NCBI Taxonomy" id="2212470"/>
    <lineage>
        <taxon>Bacteria</taxon>
        <taxon>Candidatus Eiseniibacteriota</taxon>
    </lineage>
</organism>
<evidence type="ECO:0000313" key="5">
    <source>
        <dbReference type="Proteomes" id="UP000739538"/>
    </source>
</evidence>
<gene>
    <name evidence="4" type="ORF">KDA27_04420</name>
</gene>
<dbReference type="AlphaFoldDB" id="A0A956NCE1"/>
<dbReference type="PROSITE" id="PS51464">
    <property type="entry name" value="SIS"/>
    <property type="match status" value="1"/>
</dbReference>
<proteinExistence type="inferred from homology"/>
<dbReference type="InterPro" id="IPR019490">
    <property type="entry name" value="Glu6P/Mann6P_isomerase_C"/>
</dbReference>
<dbReference type="GO" id="GO:0004347">
    <property type="term" value="F:glucose-6-phosphate isomerase activity"/>
    <property type="evidence" value="ECO:0007669"/>
    <property type="project" value="InterPro"/>
</dbReference>
<dbReference type="GO" id="GO:0004476">
    <property type="term" value="F:mannose-6-phosphate isomerase activity"/>
    <property type="evidence" value="ECO:0007669"/>
    <property type="project" value="InterPro"/>
</dbReference>